<name>A0A382HQ99_9ZZZZ</name>
<sequence length="108" mass="12403">MGSGEFNFTDKEFIDVLNVVCAMDMGPGEEYTPITTMDEQLNIQRFDSMGILLFFIWVAELFGISESKIEEFMTKKTFTIRAVADFVKAEATRSYSYAQAEEYAKRCF</sequence>
<dbReference type="AlphaFoldDB" id="A0A382HQ99"/>
<accession>A0A382HQ99</accession>
<gene>
    <name evidence="1" type="ORF">METZ01_LOCUS241525</name>
</gene>
<dbReference type="EMBL" id="UINC01062241">
    <property type="protein sequence ID" value="SVB88671.1"/>
    <property type="molecule type" value="Genomic_DNA"/>
</dbReference>
<evidence type="ECO:0000313" key="1">
    <source>
        <dbReference type="EMBL" id="SVB88671.1"/>
    </source>
</evidence>
<evidence type="ECO:0008006" key="2">
    <source>
        <dbReference type="Google" id="ProtNLM"/>
    </source>
</evidence>
<proteinExistence type="predicted"/>
<organism evidence="1">
    <name type="scientific">marine metagenome</name>
    <dbReference type="NCBI Taxonomy" id="408172"/>
    <lineage>
        <taxon>unclassified sequences</taxon>
        <taxon>metagenomes</taxon>
        <taxon>ecological metagenomes</taxon>
    </lineage>
</organism>
<protein>
    <recommendedName>
        <fullName evidence="2">Carrier domain-containing protein</fullName>
    </recommendedName>
</protein>
<reference evidence="1" key="1">
    <citation type="submission" date="2018-05" db="EMBL/GenBank/DDBJ databases">
        <authorList>
            <person name="Lanie J.A."/>
            <person name="Ng W.-L."/>
            <person name="Kazmierczak K.M."/>
            <person name="Andrzejewski T.M."/>
            <person name="Davidsen T.M."/>
            <person name="Wayne K.J."/>
            <person name="Tettelin H."/>
            <person name="Glass J.I."/>
            <person name="Rusch D."/>
            <person name="Podicherti R."/>
            <person name="Tsui H.-C.T."/>
            <person name="Winkler M.E."/>
        </authorList>
    </citation>
    <scope>NUCLEOTIDE SEQUENCE</scope>
</reference>